<accession>A0AAV7XNK6</accession>
<evidence type="ECO:0000256" key="11">
    <source>
        <dbReference type="SAM" id="MobiDB-lite"/>
    </source>
</evidence>
<keyword evidence="6 10" id="KW-0472">Membrane</keyword>
<reference evidence="12" key="1">
    <citation type="submission" date="2022-12" db="EMBL/GenBank/DDBJ databases">
        <title>Chromosome-level genome assembly of the bean flower thrips Megalurothrips usitatus.</title>
        <authorList>
            <person name="Ma L."/>
            <person name="Liu Q."/>
            <person name="Li H."/>
            <person name="Cai W."/>
        </authorList>
    </citation>
    <scope>NUCLEOTIDE SEQUENCE</scope>
    <source>
        <strain evidence="12">Cailab_2022a</strain>
    </source>
</reference>
<evidence type="ECO:0000313" key="13">
    <source>
        <dbReference type="Proteomes" id="UP001075354"/>
    </source>
</evidence>
<evidence type="ECO:0000256" key="7">
    <source>
        <dbReference type="ARBA" id="ARBA00023186"/>
    </source>
</evidence>
<dbReference type="Pfam" id="PF00262">
    <property type="entry name" value="Calreticulin"/>
    <property type="match status" value="1"/>
</dbReference>
<evidence type="ECO:0000313" key="12">
    <source>
        <dbReference type="EMBL" id="KAJ1526238.1"/>
    </source>
</evidence>
<dbReference type="InterPro" id="IPR018124">
    <property type="entry name" value="Calret/calnex_CS"/>
</dbReference>
<keyword evidence="7 10" id="KW-0143">Chaperone</keyword>
<keyword evidence="5 10" id="KW-1133">Transmembrane helix</keyword>
<feature type="transmembrane region" description="Helical" evidence="10">
    <location>
        <begin position="467"/>
        <end position="488"/>
    </location>
</feature>
<dbReference type="FunFam" id="2.60.120.200:FF:000011">
    <property type="entry name" value="Probable calnexin"/>
    <property type="match status" value="1"/>
</dbReference>
<feature type="signal peptide" evidence="10">
    <location>
        <begin position="1"/>
        <end position="24"/>
    </location>
</feature>
<feature type="compositionally biased region" description="Basic residues" evidence="11">
    <location>
        <begin position="633"/>
        <end position="642"/>
    </location>
</feature>
<feature type="region of interest" description="Disordered" evidence="11">
    <location>
        <begin position="251"/>
        <end position="331"/>
    </location>
</feature>
<evidence type="ECO:0000256" key="6">
    <source>
        <dbReference type="ARBA" id="ARBA00023136"/>
    </source>
</evidence>
<dbReference type="PRINTS" id="PR00626">
    <property type="entry name" value="CALRETICULIN"/>
</dbReference>
<evidence type="ECO:0000256" key="2">
    <source>
        <dbReference type="ARBA" id="ARBA00010983"/>
    </source>
</evidence>
<feature type="compositionally biased region" description="Low complexity" evidence="11">
    <location>
        <begin position="594"/>
        <end position="609"/>
    </location>
</feature>
<dbReference type="InterPro" id="IPR001580">
    <property type="entry name" value="Calret/calnex"/>
</dbReference>
<comment type="caution">
    <text evidence="12">The sequence shown here is derived from an EMBL/GenBank/DDBJ whole genome shotgun (WGS) entry which is preliminary data.</text>
</comment>
<protein>
    <recommendedName>
        <fullName evidence="14">Calnexin</fullName>
    </recommendedName>
</protein>
<feature type="compositionally biased region" description="Polar residues" evidence="11">
    <location>
        <begin position="610"/>
        <end position="623"/>
    </location>
</feature>
<dbReference type="InterPro" id="IPR009033">
    <property type="entry name" value="Calreticulin/calnexin_P_dom_sf"/>
</dbReference>
<keyword evidence="9" id="KW-1015">Disulfide bond</keyword>
<dbReference type="Gene3D" id="2.60.120.200">
    <property type="match status" value="1"/>
</dbReference>
<gene>
    <name evidence="12" type="ORF">ONE63_009394</name>
</gene>
<dbReference type="GO" id="GO:0005509">
    <property type="term" value="F:calcium ion binding"/>
    <property type="evidence" value="ECO:0007669"/>
    <property type="project" value="InterPro"/>
</dbReference>
<dbReference type="GO" id="GO:0036503">
    <property type="term" value="P:ERAD pathway"/>
    <property type="evidence" value="ECO:0007669"/>
    <property type="project" value="TreeGrafter"/>
</dbReference>
<feature type="disulfide bond" evidence="9">
    <location>
        <begin position="144"/>
        <end position="179"/>
    </location>
</feature>
<dbReference type="SUPFAM" id="SSF63887">
    <property type="entry name" value="P-domain of calnexin/calreticulin"/>
    <property type="match status" value="1"/>
</dbReference>
<comment type="similarity">
    <text evidence="2 10">Belongs to the calreticulin family.</text>
</comment>
<dbReference type="InterPro" id="IPR013320">
    <property type="entry name" value="ConA-like_dom_sf"/>
</dbReference>
<dbReference type="PANTHER" id="PTHR11073">
    <property type="entry name" value="CALRETICULIN AND CALNEXIN"/>
    <property type="match status" value="1"/>
</dbReference>
<dbReference type="EMBL" id="JAPTSV010000007">
    <property type="protein sequence ID" value="KAJ1526238.1"/>
    <property type="molecule type" value="Genomic_DNA"/>
</dbReference>
<keyword evidence="10" id="KW-0732">Signal</keyword>
<evidence type="ECO:0000256" key="9">
    <source>
        <dbReference type="PIRSR" id="PIRSR601580-3"/>
    </source>
</evidence>
<organism evidence="12 13">
    <name type="scientific">Megalurothrips usitatus</name>
    <name type="common">bean blossom thrips</name>
    <dbReference type="NCBI Taxonomy" id="439358"/>
    <lineage>
        <taxon>Eukaryota</taxon>
        <taxon>Metazoa</taxon>
        <taxon>Ecdysozoa</taxon>
        <taxon>Arthropoda</taxon>
        <taxon>Hexapoda</taxon>
        <taxon>Insecta</taxon>
        <taxon>Pterygota</taxon>
        <taxon>Neoptera</taxon>
        <taxon>Paraneoptera</taxon>
        <taxon>Thysanoptera</taxon>
        <taxon>Terebrantia</taxon>
        <taxon>Thripoidea</taxon>
        <taxon>Thripidae</taxon>
        <taxon>Megalurothrips</taxon>
    </lineage>
</organism>
<dbReference type="PROSITE" id="PS00805">
    <property type="entry name" value="CALRETICULIN_REPEAT"/>
    <property type="match status" value="1"/>
</dbReference>
<dbReference type="PANTHER" id="PTHR11073:SF1">
    <property type="entry name" value="CALNEXIN 14D-RELATED"/>
    <property type="match status" value="1"/>
</dbReference>
<feature type="transmembrane region" description="Helical" evidence="10">
    <location>
        <begin position="509"/>
        <end position="528"/>
    </location>
</feature>
<comment type="subcellular location">
    <subcellularLocation>
        <location evidence="1">Endoplasmic reticulum membrane</location>
        <topology evidence="1">Single-pass type I membrane protein</topology>
    </subcellularLocation>
</comment>
<dbReference type="PROSITE" id="PS00804">
    <property type="entry name" value="CALRETICULIN_2"/>
    <property type="match status" value="1"/>
</dbReference>
<evidence type="ECO:0000256" key="4">
    <source>
        <dbReference type="ARBA" id="ARBA00022824"/>
    </source>
</evidence>
<feature type="chain" id="PRO_5043091916" description="Calnexin" evidence="10">
    <location>
        <begin position="25"/>
        <end position="642"/>
    </location>
</feature>
<keyword evidence="13" id="KW-1185">Reference proteome</keyword>
<feature type="compositionally biased region" description="Acidic residues" evidence="11">
    <location>
        <begin position="550"/>
        <end position="593"/>
    </location>
</feature>
<dbReference type="Gene3D" id="2.10.250.10">
    <property type="entry name" value="Calreticulin/calnexin, P domain"/>
    <property type="match status" value="1"/>
</dbReference>
<dbReference type="GO" id="GO:0051082">
    <property type="term" value="F:unfolded protein binding"/>
    <property type="evidence" value="ECO:0007669"/>
    <property type="project" value="InterPro"/>
</dbReference>
<proteinExistence type="inferred from homology"/>
<comment type="function">
    <text evidence="8">Calcium-binding protein that interacts with newly synthesized monoglucosylated glycoproteins in the endoplasmic reticulum. It may act in assisting protein assembly and/or in the retention within the ER of unassembled protein subunits. It seems to play a major role in the quality control apparatus of the ER by the retention of incorrectly folded proteins. Required for embryogenesis and larval development under heat and ER stress conditions. May be important for germ cell development. Involved in neuronal necrotic cell death.</text>
</comment>
<evidence type="ECO:0008006" key="14">
    <source>
        <dbReference type="Google" id="ProtNLM"/>
    </source>
</evidence>
<keyword evidence="4 10" id="KW-0256">Endoplasmic reticulum</keyword>
<evidence type="ECO:0000256" key="5">
    <source>
        <dbReference type="ARBA" id="ARBA00022989"/>
    </source>
</evidence>
<dbReference type="GO" id="GO:0006457">
    <property type="term" value="P:protein folding"/>
    <property type="evidence" value="ECO:0007669"/>
    <property type="project" value="InterPro"/>
</dbReference>
<dbReference type="AlphaFoldDB" id="A0AAV7XNK6"/>
<evidence type="ECO:0000256" key="8">
    <source>
        <dbReference type="ARBA" id="ARBA00053392"/>
    </source>
</evidence>
<dbReference type="SUPFAM" id="SSF49899">
    <property type="entry name" value="Concanavalin A-like lectins/glucanases"/>
    <property type="match status" value="1"/>
</dbReference>
<evidence type="ECO:0000256" key="3">
    <source>
        <dbReference type="ARBA" id="ARBA00022692"/>
    </source>
</evidence>
<name>A0AAV7XNK6_9NEOP</name>
<feature type="compositionally biased region" description="Basic and acidic residues" evidence="11">
    <location>
        <begin position="264"/>
        <end position="288"/>
    </location>
</feature>
<dbReference type="GO" id="GO:0005789">
    <property type="term" value="C:endoplasmic reticulum membrane"/>
    <property type="evidence" value="ECO:0007669"/>
    <property type="project" value="UniProtKB-SubCell"/>
</dbReference>
<evidence type="ECO:0000256" key="1">
    <source>
        <dbReference type="ARBA" id="ARBA00004115"/>
    </source>
</evidence>
<keyword evidence="3 10" id="KW-0812">Transmembrane</keyword>
<feature type="region of interest" description="Disordered" evidence="11">
    <location>
        <begin position="541"/>
        <end position="642"/>
    </location>
</feature>
<evidence type="ECO:0000256" key="10">
    <source>
        <dbReference type="RuleBase" id="RU362126"/>
    </source>
</evidence>
<dbReference type="FunFam" id="2.10.250.10:FF:000001">
    <property type="entry name" value="Calnexin homolog"/>
    <property type="match status" value="1"/>
</dbReference>
<sequence>MGQIRLFSLAILGVVVLLSHYSHAADDDSEEVTVEVEEAADYISPQPNGPHYLAENFDDPQAFKKKWVLSEAKKEGIDEDIAKYDGVWEVEAPVRDGLNGDLGLVLKSKAKHAAVSAKLKKPFHFHDKPFVVQYEVLLQEGQECGGSYLKLLSADASTDDLRNFHDKTPYSIMFGPDKCGNDHKLHFIFRHKNPKNGTFEEKHCSKPKERLEEPFKDKQPHLYTLIIRPDNTFLISVDHKIVKEGSLLEDFTPAVNPPAEIDDPNDKKPSDWDETEKIPDPDARKPVDWDESAPAQIPDPTASKPEGWLDNESDMVPDPNAEKPDDWDVDMDGDWEAPLIPNPACEKAAGCGKWTPPMINNPEYKGKWRAPLVPNPNYQGRWKPRRILNPDYFEDKHPFRMTSIVAVGFELWSMSNMILFDNLLITDDPSVAAAYAADSFDLKRRKIDQSAKTVWTRVMKSMNYKPGWWALYFLYILVPISAYVWYLCRQVKEESLVTRVINYSNDNPWLYAVYIVAVGLPVVLIGVFCCGSSETEEMKKAARAKKSDMDLPDDAQEDMAENPDDLQDDQQQLGDDDDDEEEEEDDGDGDESETGTAATSSETSRASKSQLDLQENEPVSSLLVQAAGDAPRSPRKRRPRKD</sequence>
<dbReference type="Proteomes" id="UP001075354">
    <property type="component" value="Chromosome 7"/>
</dbReference>